<feature type="non-terminal residue" evidence="2">
    <location>
        <position position="1"/>
    </location>
</feature>
<sequence>YYNIESLELEKGRFFNEAESNSGSPVVVLGDEIASSLFGNFDPIGKEVRLYGRKFTVIGVLKKQGSGLFGGSK</sequence>
<comment type="caution">
    <text evidence="2">The sequence shown here is derived from an EMBL/GenBank/DDBJ whole genome shotgun (WGS) entry which is preliminary data.</text>
</comment>
<proteinExistence type="predicted"/>
<reference evidence="2 3" key="1">
    <citation type="submission" date="2019-03" db="EMBL/GenBank/DDBJ databases">
        <title>Halomonas marinisediminis sp. nov., a moderately halophilic bacterium isolated from the Bohai Gulf.</title>
        <authorList>
            <person name="Ji X."/>
        </authorList>
    </citation>
    <scope>NUCLEOTIDE SEQUENCE [LARGE SCALE GENOMIC DNA]</scope>
    <source>
        <strain evidence="2 3">204</strain>
    </source>
</reference>
<feature type="domain" description="MacB-like periplasmic core" evidence="1">
    <location>
        <begin position="2"/>
        <end position="69"/>
    </location>
</feature>
<gene>
    <name evidence="2" type="ORF">E0702_18750</name>
</gene>
<evidence type="ECO:0000313" key="2">
    <source>
        <dbReference type="EMBL" id="TDA70574.1"/>
    </source>
</evidence>
<dbReference type="Pfam" id="PF12704">
    <property type="entry name" value="MacB_PCD"/>
    <property type="match status" value="1"/>
</dbReference>
<feature type="non-terminal residue" evidence="2">
    <location>
        <position position="73"/>
    </location>
</feature>
<evidence type="ECO:0000313" key="3">
    <source>
        <dbReference type="Proteomes" id="UP000294823"/>
    </source>
</evidence>
<keyword evidence="3" id="KW-1185">Reference proteome</keyword>
<dbReference type="EMBL" id="SLTR01000852">
    <property type="protein sequence ID" value="TDA70574.1"/>
    <property type="molecule type" value="Genomic_DNA"/>
</dbReference>
<dbReference type="Proteomes" id="UP000294823">
    <property type="component" value="Unassembled WGS sequence"/>
</dbReference>
<accession>A0ABY2D1A5</accession>
<organism evidence="2 3">
    <name type="scientific">Halomonas marinisediminis</name>
    <dbReference type="NCBI Taxonomy" id="2546095"/>
    <lineage>
        <taxon>Bacteria</taxon>
        <taxon>Pseudomonadati</taxon>
        <taxon>Pseudomonadota</taxon>
        <taxon>Gammaproteobacteria</taxon>
        <taxon>Oceanospirillales</taxon>
        <taxon>Halomonadaceae</taxon>
        <taxon>Halomonas</taxon>
    </lineage>
</organism>
<dbReference type="InterPro" id="IPR025857">
    <property type="entry name" value="MacB_PCD"/>
</dbReference>
<protein>
    <submittedName>
        <fullName evidence="2">ABC transporter permease</fullName>
    </submittedName>
</protein>
<evidence type="ECO:0000259" key="1">
    <source>
        <dbReference type="Pfam" id="PF12704"/>
    </source>
</evidence>
<name>A0ABY2D1A5_9GAMM</name>